<sequence length="169" mass="19667">MFITLITLVICFNLCCSIRDVINKHKNIPKHLLPQILKTELTINPDYELEPVYLKGDPNYILLNFHHNTDKSDPKNQILYVWKDGEISLTPWKITIDEKAVYVDEFVAINNILFGVSRLGQQFFYVDNKSNIFSVQTYNIYESVIPSDFEPSYIYKLTAKDITVSQNLL</sequence>
<dbReference type="EMBL" id="JWZT01004658">
    <property type="protein sequence ID" value="KII63540.1"/>
    <property type="molecule type" value="Genomic_DNA"/>
</dbReference>
<evidence type="ECO:0000313" key="3">
    <source>
        <dbReference type="Proteomes" id="UP000031668"/>
    </source>
</evidence>
<protein>
    <submittedName>
        <fullName evidence="2">Uncharacterized protein</fullName>
    </submittedName>
</protein>
<gene>
    <name evidence="2" type="ORF">RF11_16347</name>
</gene>
<keyword evidence="3" id="KW-1185">Reference proteome</keyword>
<feature type="signal peptide" evidence="1">
    <location>
        <begin position="1"/>
        <end position="17"/>
    </location>
</feature>
<organism evidence="2 3">
    <name type="scientific">Thelohanellus kitauei</name>
    <name type="common">Myxosporean</name>
    <dbReference type="NCBI Taxonomy" id="669202"/>
    <lineage>
        <taxon>Eukaryota</taxon>
        <taxon>Metazoa</taxon>
        <taxon>Cnidaria</taxon>
        <taxon>Myxozoa</taxon>
        <taxon>Myxosporea</taxon>
        <taxon>Bivalvulida</taxon>
        <taxon>Platysporina</taxon>
        <taxon>Myxobolidae</taxon>
        <taxon>Thelohanellus</taxon>
    </lineage>
</organism>
<keyword evidence="1" id="KW-0732">Signal</keyword>
<dbReference type="Proteomes" id="UP000031668">
    <property type="component" value="Unassembled WGS sequence"/>
</dbReference>
<evidence type="ECO:0000256" key="1">
    <source>
        <dbReference type="SAM" id="SignalP"/>
    </source>
</evidence>
<accession>A0A0C2M976</accession>
<comment type="caution">
    <text evidence="2">The sequence shown here is derived from an EMBL/GenBank/DDBJ whole genome shotgun (WGS) entry which is preliminary data.</text>
</comment>
<dbReference type="AlphaFoldDB" id="A0A0C2M976"/>
<name>A0A0C2M976_THEKT</name>
<feature type="chain" id="PRO_5002152260" evidence="1">
    <location>
        <begin position="18"/>
        <end position="169"/>
    </location>
</feature>
<evidence type="ECO:0000313" key="2">
    <source>
        <dbReference type="EMBL" id="KII63540.1"/>
    </source>
</evidence>
<proteinExistence type="predicted"/>
<reference evidence="2 3" key="1">
    <citation type="journal article" date="2014" name="Genome Biol. Evol.">
        <title>The genome of the myxosporean Thelohanellus kitauei shows adaptations to nutrient acquisition within its fish host.</title>
        <authorList>
            <person name="Yang Y."/>
            <person name="Xiong J."/>
            <person name="Zhou Z."/>
            <person name="Huo F."/>
            <person name="Miao W."/>
            <person name="Ran C."/>
            <person name="Liu Y."/>
            <person name="Zhang J."/>
            <person name="Feng J."/>
            <person name="Wang M."/>
            <person name="Wang M."/>
            <person name="Wang L."/>
            <person name="Yao B."/>
        </authorList>
    </citation>
    <scope>NUCLEOTIDE SEQUENCE [LARGE SCALE GENOMIC DNA]</scope>
    <source>
        <strain evidence="2">Wuqing</strain>
    </source>
</reference>